<accession>A0A0C3DLX5</accession>
<dbReference type="Pfam" id="PF06985">
    <property type="entry name" value="HET"/>
    <property type="match status" value="1"/>
</dbReference>
<dbReference type="Proteomes" id="UP000054321">
    <property type="component" value="Unassembled WGS sequence"/>
</dbReference>
<evidence type="ECO:0000313" key="2">
    <source>
        <dbReference type="EMBL" id="KIN03038.1"/>
    </source>
</evidence>
<name>A0A0C3DLX5_OIDMZ</name>
<protein>
    <recommendedName>
        <fullName evidence="1">Heterokaryon incompatibility domain-containing protein</fullName>
    </recommendedName>
</protein>
<dbReference type="OrthoDB" id="674604at2759"/>
<proteinExistence type="predicted"/>
<reference evidence="3" key="2">
    <citation type="submission" date="2015-01" db="EMBL/GenBank/DDBJ databases">
        <title>Evolutionary Origins and Diversification of the Mycorrhizal Mutualists.</title>
        <authorList>
            <consortium name="DOE Joint Genome Institute"/>
            <consortium name="Mycorrhizal Genomics Consortium"/>
            <person name="Kohler A."/>
            <person name="Kuo A."/>
            <person name="Nagy L.G."/>
            <person name="Floudas D."/>
            <person name="Copeland A."/>
            <person name="Barry K.W."/>
            <person name="Cichocki N."/>
            <person name="Veneault-Fourrey C."/>
            <person name="LaButti K."/>
            <person name="Lindquist E.A."/>
            <person name="Lipzen A."/>
            <person name="Lundell T."/>
            <person name="Morin E."/>
            <person name="Murat C."/>
            <person name="Riley R."/>
            <person name="Ohm R."/>
            <person name="Sun H."/>
            <person name="Tunlid A."/>
            <person name="Henrissat B."/>
            <person name="Grigoriev I.V."/>
            <person name="Hibbett D.S."/>
            <person name="Martin F."/>
        </authorList>
    </citation>
    <scope>NUCLEOTIDE SEQUENCE [LARGE SCALE GENOMIC DNA]</scope>
    <source>
        <strain evidence="3">Zn</strain>
    </source>
</reference>
<dbReference type="AlphaFoldDB" id="A0A0C3DLX5"/>
<dbReference type="HOGENOM" id="CLU_000288_138_0_1"/>
<dbReference type="PANTHER" id="PTHR10622:SF11">
    <property type="entry name" value="HET-DOMAIN-CONTAINING PROTEIN"/>
    <property type="match status" value="1"/>
</dbReference>
<evidence type="ECO:0000313" key="3">
    <source>
        <dbReference type="Proteomes" id="UP000054321"/>
    </source>
</evidence>
<gene>
    <name evidence="2" type="ORF">OIDMADRAFT_119549</name>
</gene>
<feature type="domain" description="Heterokaryon incompatibility" evidence="1">
    <location>
        <begin position="24"/>
        <end position="115"/>
    </location>
</feature>
<keyword evidence="3" id="KW-1185">Reference proteome</keyword>
<dbReference type="EMBL" id="KN832874">
    <property type="protein sequence ID" value="KIN03038.1"/>
    <property type="molecule type" value="Genomic_DNA"/>
</dbReference>
<dbReference type="PANTHER" id="PTHR10622">
    <property type="entry name" value="HET DOMAIN-CONTAINING PROTEIN"/>
    <property type="match status" value="1"/>
</dbReference>
<organism evidence="2 3">
    <name type="scientific">Oidiodendron maius (strain Zn)</name>
    <dbReference type="NCBI Taxonomy" id="913774"/>
    <lineage>
        <taxon>Eukaryota</taxon>
        <taxon>Fungi</taxon>
        <taxon>Dikarya</taxon>
        <taxon>Ascomycota</taxon>
        <taxon>Pezizomycotina</taxon>
        <taxon>Leotiomycetes</taxon>
        <taxon>Leotiomycetes incertae sedis</taxon>
        <taxon>Myxotrichaceae</taxon>
        <taxon>Oidiodendron</taxon>
    </lineage>
</organism>
<dbReference type="InterPro" id="IPR010730">
    <property type="entry name" value="HET"/>
</dbReference>
<reference evidence="2 3" key="1">
    <citation type="submission" date="2014-04" db="EMBL/GenBank/DDBJ databases">
        <authorList>
            <consortium name="DOE Joint Genome Institute"/>
            <person name="Kuo A."/>
            <person name="Martino E."/>
            <person name="Perotto S."/>
            <person name="Kohler A."/>
            <person name="Nagy L.G."/>
            <person name="Floudas D."/>
            <person name="Copeland A."/>
            <person name="Barry K.W."/>
            <person name="Cichocki N."/>
            <person name="Veneault-Fourrey C."/>
            <person name="LaButti K."/>
            <person name="Lindquist E.A."/>
            <person name="Lipzen A."/>
            <person name="Lundell T."/>
            <person name="Morin E."/>
            <person name="Murat C."/>
            <person name="Sun H."/>
            <person name="Tunlid A."/>
            <person name="Henrissat B."/>
            <person name="Grigoriev I.V."/>
            <person name="Hibbett D.S."/>
            <person name="Martin F."/>
            <person name="Nordberg H.P."/>
            <person name="Cantor M.N."/>
            <person name="Hua S.X."/>
        </authorList>
    </citation>
    <scope>NUCLEOTIDE SEQUENCE [LARGE SCALE GENOMIC DNA]</scope>
    <source>
        <strain evidence="2 3">Zn</strain>
    </source>
</reference>
<dbReference type="InParanoid" id="A0A0C3DLX5"/>
<evidence type="ECO:0000259" key="1">
    <source>
        <dbReference type="Pfam" id="PF06985"/>
    </source>
</evidence>
<dbReference type="STRING" id="913774.A0A0C3DLX5"/>
<sequence>MRLLHLESGNLSLTEDYTEHVPPYAILSHTWGEDIEEVTFDNFKAENYIDKTGYTKIRFCGEQAARDGLQYFWVDTCCINKSNHTELSEAINSMFRWYQNAANCYVYLSDVSTRRDTKELSSRFLWEPEFRRSRWFTRAWTLQELIAPRSVEFFSQEGERLGNKGSLESLLHEITGIPVEVFQGKPLIELTIEERMRWAAKRTAKRKEDEAYSLLGIFDLHMPLIYGEGRENAFIRLEKEIGEHSKGRVYKFYKDSAH</sequence>